<feature type="transmembrane region" description="Helical" evidence="5">
    <location>
        <begin position="133"/>
        <end position="153"/>
    </location>
</feature>
<keyword evidence="4 5" id="KW-0472">Membrane</keyword>
<keyword evidence="2 5" id="KW-0812">Transmembrane</keyword>
<gene>
    <name evidence="7" type="ORF">KDK95_05015</name>
</gene>
<accession>A0A941IHZ4</accession>
<protein>
    <submittedName>
        <fullName evidence="7">Ferric reductase-like transmembrane domain-containing protein</fullName>
    </submittedName>
</protein>
<dbReference type="GO" id="GO:0016020">
    <property type="term" value="C:membrane"/>
    <property type="evidence" value="ECO:0007669"/>
    <property type="project" value="UniProtKB-SubCell"/>
</dbReference>
<keyword evidence="8" id="KW-1185">Reference proteome</keyword>
<feature type="transmembrane region" description="Helical" evidence="5">
    <location>
        <begin position="191"/>
        <end position="209"/>
    </location>
</feature>
<dbReference type="EMBL" id="JAGSOH010000007">
    <property type="protein sequence ID" value="MBR7825658.1"/>
    <property type="molecule type" value="Genomic_DNA"/>
</dbReference>
<organism evidence="7 8">
    <name type="scientific">Actinospica acidithermotolerans</name>
    <dbReference type="NCBI Taxonomy" id="2828514"/>
    <lineage>
        <taxon>Bacteria</taxon>
        <taxon>Bacillati</taxon>
        <taxon>Actinomycetota</taxon>
        <taxon>Actinomycetes</taxon>
        <taxon>Catenulisporales</taxon>
        <taxon>Actinospicaceae</taxon>
        <taxon>Actinospica</taxon>
    </lineage>
</organism>
<comment type="subcellular location">
    <subcellularLocation>
        <location evidence="1">Membrane</location>
        <topology evidence="1">Multi-pass membrane protein</topology>
    </subcellularLocation>
</comment>
<evidence type="ECO:0000256" key="3">
    <source>
        <dbReference type="ARBA" id="ARBA00022989"/>
    </source>
</evidence>
<evidence type="ECO:0000259" key="6">
    <source>
        <dbReference type="Pfam" id="PF01794"/>
    </source>
</evidence>
<dbReference type="RefSeq" id="WP_212516812.1">
    <property type="nucleotide sequence ID" value="NZ_JAGSOH010000007.1"/>
</dbReference>
<feature type="transmembrane region" description="Helical" evidence="5">
    <location>
        <begin position="60"/>
        <end position="88"/>
    </location>
</feature>
<dbReference type="InterPro" id="IPR013130">
    <property type="entry name" value="Fe3_Rdtase_TM_dom"/>
</dbReference>
<dbReference type="Pfam" id="PF01794">
    <property type="entry name" value="Ferric_reduct"/>
    <property type="match status" value="1"/>
</dbReference>
<evidence type="ECO:0000256" key="4">
    <source>
        <dbReference type="ARBA" id="ARBA00023136"/>
    </source>
</evidence>
<evidence type="ECO:0000313" key="7">
    <source>
        <dbReference type="EMBL" id="MBR7825658.1"/>
    </source>
</evidence>
<comment type="caution">
    <text evidence="7">The sequence shown here is derived from an EMBL/GenBank/DDBJ whole genome shotgun (WGS) entry which is preliminary data.</text>
</comment>
<keyword evidence="3 5" id="KW-1133">Transmembrane helix</keyword>
<evidence type="ECO:0000256" key="2">
    <source>
        <dbReference type="ARBA" id="ARBA00022692"/>
    </source>
</evidence>
<name>A0A941IHZ4_9ACTN</name>
<feature type="domain" description="Ferric oxidoreductase" evidence="6">
    <location>
        <begin position="22"/>
        <end position="141"/>
    </location>
</feature>
<evidence type="ECO:0000256" key="1">
    <source>
        <dbReference type="ARBA" id="ARBA00004141"/>
    </source>
</evidence>
<reference evidence="7" key="1">
    <citation type="submission" date="2021-04" db="EMBL/GenBank/DDBJ databases">
        <title>Genome based classification of Actinospica acidithermotolerans sp. nov., an actinobacterium isolated from an Indonesian hot spring.</title>
        <authorList>
            <person name="Kusuma A.B."/>
            <person name="Putra K.E."/>
            <person name="Nafisah S."/>
            <person name="Loh J."/>
            <person name="Nouioui I."/>
            <person name="Goodfellow M."/>
        </authorList>
    </citation>
    <scope>NUCLEOTIDE SEQUENCE</scope>
    <source>
        <strain evidence="7">MGRD01-02</strain>
    </source>
</reference>
<dbReference type="AlphaFoldDB" id="A0A941IHZ4"/>
<feature type="transmembrane region" description="Helical" evidence="5">
    <location>
        <begin position="159"/>
        <end position="179"/>
    </location>
</feature>
<proteinExistence type="predicted"/>
<feature type="transmembrane region" description="Helical" evidence="5">
    <location>
        <begin position="100"/>
        <end position="121"/>
    </location>
</feature>
<feature type="transmembrane region" description="Helical" evidence="5">
    <location>
        <begin position="15"/>
        <end position="39"/>
    </location>
</feature>
<evidence type="ECO:0000313" key="8">
    <source>
        <dbReference type="Proteomes" id="UP000676325"/>
    </source>
</evidence>
<sequence>MSVQASTIVTGTTPLWYAARATGVISLVLLSTVVVLGIAQQTRAASERWPRLVVSGIHRNLSLLVCVFLALHIVTAEADTFAPVGWWAVVIPFASAYRPLWLGFGTVAFDLFLALIVTSLLRTRISQRLWRAVHWAAYLCWPTAVVHGLGTGTDPRSPAILLLTLACIAAVLAAAAWRLAANWHVHTAIRATAGAAGLASVITVAFWALSGPLAPGWSAKADTPTRHSSTVSVSSAATGITLPVSAAITGTVGSSESEQDQQTVTLSGTGGSDRFTIAISGPPLAGGGVQMTGSRVTFGTAASPNLYTGAVTALDGDTIQARVTDASGATATLTVVATISGNQLSGSLQATAGG</sequence>
<dbReference type="Proteomes" id="UP000676325">
    <property type="component" value="Unassembled WGS sequence"/>
</dbReference>
<evidence type="ECO:0000256" key="5">
    <source>
        <dbReference type="SAM" id="Phobius"/>
    </source>
</evidence>